<feature type="compositionally biased region" description="Polar residues" evidence="1">
    <location>
        <begin position="99"/>
        <end position="108"/>
    </location>
</feature>
<evidence type="ECO:0000313" key="4">
    <source>
        <dbReference type="Proteomes" id="UP000757232"/>
    </source>
</evidence>
<dbReference type="EMBL" id="LNZH02000188">
    <property type="protein sequence ID" value="OCB87750.1"/>
    <property type="molecule type" value="Genomic_DNA"/>
</dbReference>
<feature type="region of interest" description="Disordered" evidence="1">
    <location>
        <begin position="95"/>
        <end position="196"/>
    </location>
</feature>
<reference evidence="3" key="1">
    <citation type="submission" date="2016-06" db="EMBL/GenBank/DDBJ databases">
        <title>Draft Genome sequence of the fungus Inonotus baumii.</title>
        <authorList>
            <person name="Zhu H."/>
            <person name="Lin W."/>
        </authorList>
    </citation>
    <scope>NUCLEOTIDE SEQUENCE</scope>
    <source>
        <strain evidence="3">821</strain>
    </source>
</reference>
<accession>A0A9Q5N432</accession>
<proteinExistence type="predicted"/>
<dbReference type="OrthoDB" id="2392550at2759"/>
<evidence type="ECO:0000259" key="2">
    <source>
        <dbReference type="Pfam" id="PF10512"/>
    </source>
</evidence>
<feature type="compositionally biased region" description="Low complexity" evidence="1">
    <location>
        <begin position="115"/>
        <end position="153"/>
    </location>
</feature>
<dbReference type="Pfam" id="PF10512">
    <property type="entry name" value="Borealin"/>
    <property type="match status" value="1"/>
</dbReference>
<feature type="compositionally biased region" description="Low complexity" evidence="1">
    <location>
        <begin position="241"/>
        <end position="263"/>
    </location>
</feature>
<name>A0A9Q5N432_SANBA</name>
<dbReference type="AlphaFoldDB" id="A0A9Q5N432"/>
<keyword evidence="4" id="KW-1185">Reference proteome</keyword>
<feature type="compositionally biased region" description="Polar residues" evidence="1">
    <location>
        <begin position="228"/>
        <end position="240"/>
    </location>
</feature>
<feature type="region of interest" description="Disordered" evidence="1">
    <location>
        <begin position="228"/>
        <end position="271"/>
    </location>
</feature>
<gene>
    <name evidence="3" type="ORF">A7U60_g5072</name>
</gene>
<comment type="caution">
    <text evidence="3">The sequence shown here is derived from an EMBL/GenBank/DDBJ whole genome shotgun (WGS) entry which is preliminary data.</text>
</comment>
<organism evidence="3 4">
    <name type="scientific">Sanghuangporus baumii</name>
    <name type="common">Phellinus baumii</name>
    <dbReference type="NCBI Taxonomy" id="108892"/>
    <lineage>
        <taxon>Eukaryota</taxon>
        <taxon>Fungi</taxon>
        <taxon>Dikarya</taxon>
        <taxon>Basidiomycota</taxon>
        <taxon>Agaricomycotina</taxon>
        <taxon>Agaricomycetes</taxon>
        <taxon>Hymenochaetales</taxon>
        <taxon>Hymenochaetaceae</taxon>
        <taxon>Sanghuangporus</taxon>
    </lineage>
</organism>
<dbReference type="Proteomes" id="UP000757232">
    <property type="component" value="Unassembled WGS sequence"/>
</dbReference>
<dbReference type="InterPro" id="IPR046466">
    <property type="entry name" value="Borealin_C"/>
</dbReference>
<evidence type="ECO:0000256" key="1">
    <source>
        <dbReference type="SAM" id="MobiDB-lite"/>
    </source>
</evidence>
<feature type="domain" description="Borealin C-terminal" evidence="2">
    <location>
        <begin position="128"/>
        <end position="185"/>
    </location>
</feature>
<feature type="region of interest" description="Disordered" evidence="1">
    <location>
        <begin position="19"/>
        <end position="64"/>
    </location>
</feature>
<evidence type="ECO:0000313" key="3">
    <source>
        <dbReference type="EMBL" id="OCB87750.1"/>
    </source>
</evidence>
<sequence length="332" mass="36294">MGEFADKYNGDINACLRGLQRERQGGEPMLDPASRKRKWKDTGDPLVSGNSESPRAPKTGSSPLKLLFEKSRMMVDIAHVASPVKMDAAKLLKARLNKTPKTVRTTRNPYPHLGPNSPSKSSSSRPMSRFMSPTKASSSRNVSASSTSRVPSSNFNPVLPKAPAYPRLPRKDESVMSVNGSPLAFPLPRERERDTARDTIGEEDEVTDRHHPFKFNRQQSIVIRKASAFSTGSNENHIPRSQSPSRAAHSSSGSSTSMSSVPSTTDGSVLGPAHPSAFMRVPTKNGLVLEFDPFSTSPAELDALEGITNSAKKQAREDMTRLVQTALERWKI</sequence>
<protein>
    <recommendedName>
        <fullName evidence="2">Borealin C-terminal domain-containing protein</fullName>
    </recommendedName>
</protein>